<organism evidence="1 2">
    <name type="scientific">Brassica cretica</name>
    <name type="common">Mustard</name>
    <dbReference type="NCBI Taxonomy" id="69181"/>
    <lineage>
        <taxon>Eukaryota</taxon>
        <taxon>Viridiplantae</taxon>
        <taxon>Streptophyta</taxon>
        <taxon>Embryophyta</taxon>
        <taxon>Tracheophyta</taxon>
        <taxon>Spermatophyta</taxon>
        <taxon>Magnoliopsida</taxon>
        <taxon>eudicotyledons</taxon>
        <taxon>Gunneridae</taxon>
        <taxon>Pentapetalae</taxon>
        <taxon>rosids</taxon>
        <taxon>malvids</taxon>
        <taxon>Brassicales</taxon>
        <taxon>Brassicaceae</taxon>
        <taxon>Brassiceae</taxon>
        <taxon>Brassica</taxon>
    </lineage>
</organism>
<accession>A0ABQ7CQN0</accession>
<gene>
    <name evidence="1" type="ORF">DY000_02016051</name>
</gene>
<evidence type="ECO:0000313" key="1">
    <source>
        <dbReference type="EMBL" id="KAF3562161.1"/>
    </source>
</evidence>
<reference evidence="1 2" key="1">
    <citation type="journal article" date="2020" name="BMC Genomics">
        <title>Intraspecific diversification of the crop wild relative Brassica cretica Lam. using demographic model selection.</title>
        <authorList>
            <person name="Kioukis A."/>
            <person name="Michalopoulou V.A."/>
            <person name="Briers L."/>
            <person name="Pirintsos S."/>
            <person name="Studholme D.J."/>
            <person name="Pavlidis P."/>
            <person name="Sarris P.F."/>
        </authorList>
    </citation>
    <scope>NUCLEOTIDE SEQUENCE [LARGE SCALE GENOMIC DNA]</scope>
    <source>
        <strain evidence="2">cv. PFS-1207/04</strain>
    </source>
</reference>
<protein>
    <submittedName>
        <fullName evidence="1">Uncharacterized protein</fullName>
    </submittedName>
</protein>
<proteinExistence type="predicted"/>
<sequence>MRSLTLVISEGSPASSFAANLAPKTLQLVVESPWDWWNSQKSVALWRTSWIVRGLSRVVHFLNFDLYQSIFLRRLPSPLEQFIDLRGSTGCVMDLGFHGPYFRCSFGDVIAKIANIRRLVSRFSSLSAFSASDFGLFFGQLLLFVPI</sequence>
<keyword evidence="2" id="KW-1185">Reference proteome</keyword>
<evidence type="ECO:0000313" key="2">
    <source>
        <dbReference type="Proteomes" id="UP000266723"/>
    </source>
</evidence>
<comment type="caution">
    <text evidence="1">The sequence shown here is derived from an EMBL/GenBank/DDBJ whole genome shotgun (WGS) entry which is preliminary data.</text>
</comment>
<name>A0ABQ7CQN0_BRACR</name>
<dbReference type="Proteomes" id="UP000266723">
    <property type="component" value="Unassembled WGS sequence"/>
</dbReference>
<dbReference type="EMBL" id="QGKV02000759">
    <property type="protein sequence ID" value="KAF3562161.1"/>
    <property type="molecule type" value="Genomic_DNA"/>
</dbReference>